<gene>
    <name evidence="1" type="ORF">M413DRAFT_449304</name>
</gene>
<reference evidence="2" key="2">
    <citation type="submission" date="2015-01" db="EMBL/GenBank/DDBJ databases">
        <title>Evolutionary Origins and Diversification of the Mycorrhizal Mutualists.</title>
        <authorList>
            <consortium name="DOE Joint Genome Institute"/>
            <consortium name="Mycorrhizal Genomics Consortium"/>
            <person name="Kohler A."/>
            <person name="Kuo A."/>
            <person name="Nagy L.G."/>
            <person name="Floudas D."/>
            <person name="Copeland A."/>
            <person name="Barry K.W."/>
            <person name="Cichocki N."/>
            <person name="Veneault-Fourrey C."/>
            <person name="LaButti K."/>
            <person name="Lindquist E.A."/>
            <person name="Lipzen A."/>
            <person name="Lundell T."/>
            <person name="Morin E."/>
            <person name="Murat C."/>
            <person name="Riley R."/>
            <person name="Ohm R."/>
            <person name="Sun H."/>
            <person name="Tunlid A."/>
            <person name="Henrissat B."/>
            <person name="Grigoriev I.V."/>
            <person name="Hibbett D.S."/>
            <person name="Martin F."/>
        </authorList>
    </citation>
    <scope>NUCLEOTIDE SEQUENCE [LARGE SCALE GENOMIC DNA]</scope>
    <source>
        <strain evidence="2">h7</strain>
    </source>
</reference>
<dbReference type="Proteomes" id="UP000053424">
    <property type="component" value="Unassembled WGS sequence"/>
</dbReference>
<dbReference type="EMBL" id="KN831807">
    <property type="protein sequence ID" value="KIM36250.1"/>
    <property type="molecule type" value="Genomic_DNA"/>
</dbReference>
<evidence type="ECO:0000313" key="1">
    <source>
        <dbReference type="EMBL" id="KIM36250.1"/>
    </source>
</evidence>
<dbReference type="STRING" id="686832.A0A0C3BHQ4"/>
<name>A0A0C3BHQ4_HEBCY</name>
<accession>A0A0C3BHQ4</accession>
<keyword evidence="2" id="KW-1185">Reference proteome</keyword>
<dbReference type="HOGENOM" id="CLU_1563106_0_0_1"/>
<proteinExistence type="predicted"/>
<reference evidence="1 2" key="1">
    <citation type="submission" date="2014-04" db="EMBL/GenBank/DDBJ databases">
        <authorList>
            <consortium name="DOE Joint Genome Institute"/>
            <person name="Kuo A."/>
            <person name="Gay G."/>
            <person name="Dore J."/>
            <person name="Kohler A."/>
            <person name="Nagy L.G."/>
            <person name="Floudas D."/>
            <person name="Copeland A."/>
            <person name="Barry K.W."/>
            <person name="Cichocki N."/>
            <person name="Veneault-Fourrey C."/>
            <person name="LaButti K."/>
            <person name="Lindquist E.A."/>
            <person name="Lipzen A."/>
            <person name="Lundell T."/>
            <person name="Morin E."/>
            <person name="Murat C."/>
            <person name="Sun H."/>
            <person name="Tunlid A."/>
            <person name="Henrissat B."/>
            <person name="Grigoriev I.V."/>
            <person name="Hibbett D.S."/>
            <person name="Martin F."/>
            <person name="Nordberg H.P."/>
            <person name="Cantor M.N."/>
            <person name="Hua S.X."/>
        </authorList>
    </citation>
    <scope>NUCLEOTIDE SEQUENCE [LARGE SCALE GENOMIC DNA]</scope>
    <source>
        <strain evidence="2">h7</strain>
    </source>
</reference>
<dbReference type="OrthoDB" id="2739946at2759"/>
<organism evidence="1 2">
    <name type="scientific">Hebeloma cylindrosporum</name>
    <dbReference type="NCBI Taxonomy" id="76867"/>
    <lineage>
        <taxon>Eukaryota</taxon>
        <taxon>Fungi</taxon>
        <taxon>Dikarya</taxon>
        <taxon>Basidiomycota</taxon>
        <taxon>Agaricomycotina</taxon>
        <taxon>Agaricomycetes</taxon>
        <taxon>Agaricomycetidae</taxon>
        <taxon>Agaricales</taxon>
        <taxon>Agaricineae</taxon>
        <taxon>Hymenogastraceae</taxon>
        <taxon>Hebeloma</taxon>
    </lineage>
</organism>
<evidence type="ECO:0000313" key="2">
    <source>
        <dbReference type="Proteomes" id="UP000053424"/>
    </source>
</evidence>
<dbReference type="AlphaFoldDB" id="A0A0C3BHQ4"/>
<sequence>MPRNEGGISRKERYVKAVRAKAHQEGTVFKTALASMRHDESVHNLPRIYGSDIILSREARRRASSIKPSEDEGVFELRDEDVYDFKVDFDDSRDIRHYTNMTVSLFDIARPAKGKGAAKDFEMVNKTRNVIPLDAGDFEIWEDDVFDRELWGDWEEIYDEQRVDKRRSYSSVLRGNER</sequence>
<protein>
    <submittedName>
        <fullName evidence="1">Uncharacterized protein</fullName>
    </submittedName>
</protein>